<feature type="compositionally biased region" description="Low complexity" evidence="1">
    <location>
        <begin position="170"/>
        <end position="200"/>
    </location>
</feature>
<name>A0A9W6BBM3_9CHLO</name>
<feature type="compositionally biased region" description="Low complexity" evidence="1">
    <location>
        <begin position="342"/>
        <end position="351"/>
    </location>
</feature>
<evidence type="ECO:0000313" key="2">
    <source>
        <dbReference type="EMBL" id="GLC49166.1"/>
    </source>
</evidence>
<feature type="region of interest" description="Disordered" evidence="1">
    <location>
        <begin position="374"/>
        <end position="409"/>
    </location>
</feature>
<feature type="compositionally biased region" description="Low complexity" evidence="1">
    <location>
        <begin position="217"/>
        <end position="234"/>
    </location>
</feature>
<feature type="compositionally biased region" description="Acidic residues" evidence="1">
    <location>
        <begin position="139"/>
        <end position="149"/>
    </location>
</feature>
<gene>
    <name evidence="2" type="primary">PLEST004376</name>
    <name evidence="2" type="ORF">PLESTB_000189300</name>
</gene>
<keyword evidence="3" id="KW-1185">Reference proteome</keyword>
<dbReference type="AlphaFoldDB" id="A0A9W6BBM3"/>
<dbReference type="EMBL" id="BRXU01000002">
    <property type="protein sequence ID" value="GLC49166.1"/>
    <property type="molecule type" value="Genomic_DNA"/>
</dbReference>
<feature type="region of interest" description="Disordered" evidence="1">
    <location>
        <begin position="119"/>
        <end position="237"/>
    </location>
</feature>
<protein>
    <submittedName>
        <fullName evidence="2">Uncharacterized protein</fullName>
    </submittedName>
</protein>
<comment type="caution">
    <text evidence="2">The sequence shown here is derived from an EMBL/GenBank/DDBJ whole genome shotgun (WGS) entry which is preliminary data.</text>
</comment>
<feature type="compositionally biased region" description="Acidic residues" evidence="1">
    <location>
        <begin position="202"/>
        <end position="214"/>
    </location>
</feature>
<evidence type="ECO:0000256" key="1">
    <source>
        <dbReference type="SAM" id="MobiDB-lite"/>
    </source>
</evidence>
<feature type="region of interest" description="Disordered" evidence="1">
    <location>
        <begin position="302"/>
        <end position="351"/>
    </location>
</feature>
<evidence type="ECO:0000313" key="3">
    <source>
        <dbReference type="Proteomes" id="UP001165080"/>
    </source>
</evidence>
<sequence>MASSEGVGAKLLVDWSTFNRWCDEYADRHSGMKPKVEDVRKWHRENAEKVWPDSSERPSVFLAVSHNKGRRVRGHKTCEYYKRYRAGKAAEQQLAARLQPAALSGRRILAVTAAARKVNTDCTRSGAKRPSPDILAAPDLEDGDMDGDELGAMAHTEKRRRRMRFGGATDSSRPGGAGARGSSSDGLSDDASWASGAGTSNEDGDDDEEEEDGDSGSGVMAAATAREAPSAARRCTAHPYHQPHAAALRAHSHGGPHTGVHITVVRRDADGRTIQVETQPARGGGSHQEHGARQGLHSHFVGGHTAVVPSSGGGLKAPYGPANGHEGGCRAQGRRGRDPGYESGSGAESEGAATLLDQVEPRRRQQQMQQLCSYNSWPDGGHLPEQAQQQRQLSGGGAAATSNGWVWGGDHPGVAPRACRRGRSCTEAEQRRPPRFSGYVATPLGLMPVFNVGGGGAAAAVGGGGRRGRAGVRRTQLAARWEPDGAGAGGGGGGGGGAVLASLAIRDPLDLLAEAACDALDSPRPVGPNDGVPGATDEPGQVAAAAAAAAADGLEAVPGGDAAAGGAAGCPALRRPACSSDSCRDLQQHPKPEVSEHALVRAGFEGEAASADVATSFDPTLAALRDRGQGRQQQQQQVREEVLQQQLLPKEGELAEALVAGAAVVKREPCTDGTVCAGGQSATGGGCGAADAAAPGAKAAPAPECNGGRAAAAAWPGCGPGSGIATKLEQQPPQQQIVSLAMSGAAVHSAAPVLAPIPLFQAAQRSPPRLAAAVAMEHAAGADGATAEPACGAGSGGGSADAALMPTTAVPPAAAAAAAVGDLSGCRLPVLTPAELEASLLAALGQQQQQQSRLPLNAAAVGGGLGLGLGPVGAVPPPPPLLPLPLPALPPPLPQVPPAPPLLWPVLAGGMGPMLAGPPVLTAAAAAAPLFADASALGGALAGAGTGGGGGGQLLPMMRLLQMQMATRGLDPNACRD</sequence>
<accession>A0A9W6BBM3</accession>
<dbReference type="Proteomes" id="UP001165080">
    <property type="component" value="Unassembled WGS sequence"/>
</dbReference>
<proteinExistence type="predicted"/>
<reference evidence="2 3" key="1">
    <citation type="journal article" date="2023" name="Commun. Biol.">
        <title>Reorganization of the ancestral sex-determining regions during the evolution of trioecy in Pleodorina starrii.</title>
        <authorList>
            <person name="Takahashi K."/>
            <person name="Suzuki S."/>
            <person name="Kawai-Toyooka H."/>
            <person name="Yamamoto K."/>
            <person name="Hamaji T."/>
            <person name="Ootsuki R."/>
            <person name="Yamaguchi H."/>
            <person name="Kawachi M."/>
            <person name="Higashiyama T."/>
            <person name="Nozaki H."/>
        </authorList>
    </citation>
    <scope>NUCLEOTIDE SEQUENCE [LARGE SCALE GENOMIC DNA]</scope>
    <source>
        <strain evidence="2 3">NIES-4479</strain>
    </source>
</reference>
<organism evidence="2 3">
    <name type="scientific">Pleodorina starrii</name>
    <dbReference type="NCBI Taxonomy" id="330485"/>
    <lineage>
        <taxon>Eukaryota</taxon>
        <taxon>Viridiplantae</taxon>
        <taxon>Chlorophyta</taxon>
        <taxon>core chlorophytes</taxon>
        <taxon>Chlorophyceae</taxon>
        <taxon>CS clade</taxon>
        <taxon>Chlamydomonadales</taxon>
        <taxon>Volvocaceae</taxon>
        <taxon>Pleodorina</taxon>
    </lineage>
</organism>